<dbReference type="InterPro" id="IPR019734">
    <property type="entry name" value="TPR_rpt"/>
</dbReference>
<feature type="repeat" description="TPR" evidence="3">
    <location>
        <begin position="504"/>
        <end position="537"/>
    </location>
</feature>
<feature type="repeat" description="TPR" evidence="3">
    <location>
        <begin position="629"/>
        <end position="662"/>
    </location>
</feature>
<dbReference type="Gene3D" id="3.90.176.10">
    <property type="entry name" value="Toxin ADP-ribosyltransferase, Chain A, domain 1"/>
    <property type="match status" value="1"/>
</dbReference>
<evidence type="ECO:0000256" key="3">
    <source>
        <dbReference type="PROSITE-ProRule" id="PRU00339"/>
    </source>
</evidence>
<dbReference type="Gene3D" id="1.25.40.10">
    <property type="entry name" value="Tetratricopeptide repeat domain"/>
    <property type="match status" value="2"/>
</dbReference>
<dbReference type="SMART" id="SM00028">
    <property type="entry name" value="TPR"/>
    <property type="match status" value="6"/>
</dbReference>
<name>A0A816WQT4_9BILA</name>
<dbReference type="AlphaFoldDB" id="A0A816WQT4"/>
<accession>A0A816WQT4</accession>
<keyword evidence="1" id="KW-0677">Repeat</keyword>
<keyword evidence="2 3" id="KW-0802">TPR repeat</keyword>
<dbReference type="PANTHER" id="PTHR45641">
    <property type="entry name" value="TETRATRICOPEPTIDE REPEAT PROTEIN (AFU_ORTHOLOGUE AFUA_6G03870)"/>
    <property type="match status" value="1"/>
</dbReference>
<evidence type="ECO:0000256" key="2">
    <source>
        <dbReference type="ARBA" id="ARBA00022803"/>
    </source>
</evidence>
<organism evidence="4 5">
    <name type="scientific">Rotaria magnacalcarata</name>
    <dbReference type="NCBI Taxonomy" id="392030"/>
    <lineage>
        <taxon>Eukaryota</taxon>
        <taxon>Metazoa</taxon>
        <taxon>Spiralia</taxon>
        <taxon>Gnathifera</taxon>
        <taxon>Rotifera</taxon>
        <taxon>Eurotatoria</taxon>
        <taxon>Bdelloidea</taxon>
        <taxon>Philodinida</taxon>
        <taxon>Philodinidae</taxon>
        <taxon>Rotaria</taxon>
    </lineage>
</organism>
<dbReference type="InterPro" id="IPR011990">
    <property type="entry name" value="TPR-like_helical_dom_sf"/>
</dbReference>
<evidence type="ECO:0000313" key="4">
    <source>
        <dbReference type="EMBL" id="CAF2137213.1"/>
    </source>
</evidence>
<evidence type="ECO:0000256" key="1">
    <source>
        <dbReference type="ARBA" id="ARBA00022737"/>
    </source>
</evidence>
<comment type="caution">
    <text evidence="4">The sequence shown here is derived from an EMBL/GenBank/DDBJ whole genome shotgun (WGS) entry which is preliminary data.</text>
</comment>
<feature type="repeat" description="TPR" evidence="3">
    <location>
        <begin position="587"/>
        <end position="620"/>
    </location>
</feature>
<feature type="repeat" description="TPR" evidence="3">
    <location>
        <begin position="671"/>
        <end position="704"/>
    </location>
</feature>
<dbReference type="PROSITE" id="PS51996">
    <property type="entry name" value="TR_MART"/>
    <property type="match status" value="1"/>
</dbReference>
<dbReference type="PANTHER" id="PTHR45641:SF19">
    <property type="entry name" value="NEPHROCYSTIN-3"/>
    <property type="match status" value="1"/>
</dbReference>
<dbReference type="EMBL" id="CAJNRE010015447">
    <property type="protein sequence ID" value="CAF2137213.1"/>
    <property type="molecule type" value="Genomic_DNA"/>
</dbReference>
<sequence>MANNQNTREYRENLCSLSTKMPYTAPDYFTPLIPSVEADNRRNLETFTLIWVEFNINIATNDIHLVQKKLRQAINRIITFNDISKLDDWLQKNYGSDKIVLIISGGFEREWQRVIERINNVSRLVYIYIFSEMIAVDFKETFAKVNKKIRAVISDQDELICLVKHDQHELEKLEDVMSLPMNIYDVNTVGSSLAKENSSTSLNGNFLWFQLFIEVFLRMEHTATDFLELVNFCKEIYMDNTSQLEVINEFQQNYTYSRAVFWYSREIFLYKILNKALRCQNLETLIAFRTFINDLCNQLQNLQEDAALRNLSKITRVYRGQLMSNIELERIQSSISSYISMNSFLSTTVDRDLALFLIESAATSVSAPVENALKPVLFDIEIDPSSSRNVKPFADISSQSYFQTEKEVLFMIGSVFKIEKVTEVVDDRGTGSWTINLLLCSSKEHQLEQLVSYLNDKITKYKPKFIAIAHLLIDMGEYRKAEKYYQRQLDELGNIDEKNAKTIASCYTGLGTAAHYLGDYNLAISYHEKALNIHSMIPNSHEELSICYNWFANAFADKKEYEKALDYYNKSLKINEKVFGLESVDVAMIYYNIGILHTDQSNYEDALTYLNRALEIREKLLPPNHYSIARTIENIGFVYFNRKEHQSALTYFQRSLEIFMKSETEIHQDLALLYHRFGRVYVDLDKIELALDYFTKADKIYRSSLLPTTPYVIENQQYLDRIINNLN</sequence>
<feature type="repeat" description="TPR" evidence="3">
    <location>
        <begin position="545"/>
        <end position="578"/>
    </location>
</feature>
<dbReference type="Proteomes" id="UP000663824">
    <property type="component" value="Unassembled WGS sequence"/>
</dbReference>
<dbReference type="Pfam" id="PF13424">
    <property type="entry name" value="TPR_12"/>
    <property type="match status" value="3"/>
</dbReference>
<evidence type="ECO:0000313" key="5">
    <source>
        <dbReference type="Proteomes" id="UP000663824"/>
    </source>
</evidence>
<gene>
    <name evidence="4" type="ORF">MBJ925_LOCUS28807</name>
</gene>
<dbReference type="PROSITE" id="PS50293">
    <property type="entry name" value="TPR_REGION"/>
    <property type="match status" value="1"/>
</dbReference>
<protein>
    <submittedName>
        <fullName evidence="4">Uncharacterized protein</fullName>
    </submittedName>
</protein>
<proteinExistence type="predicted"/>
<reference evidence="4" key="1">
    <citation type="submission" date="2021-02" db="EMBL/GenBank/DDBJ databases">
        <authorList>
            <person name="Nowell W R."/>
        </authorList>
    </citation>
    <scope>NUCLEOTIDE SEQUENCE</scope>
</reference>
<dbReference type="SUPFAM" id="SSF56399">
    <property type="entry name" value="ADP-ribosylation"/>
    <property type="match status" value="1"/>
</dbReference>
<dbReference type="SUPFAM" id="SSF48452">
    <property type="entry name" value="TPR-like"/>
    <property type="match status" value="2"/>
</dbReference>
<dbReference type="PROSITE" id="PS50005">
    <property type="entry name" value="TPR"/>
    <property type="match status" value="5"/>
</dbReference>